<reference evidence="3 4" key="1">
    <citation type="submission" date="2015-03" db="EMBL/GenBank/DDBJ databases">
        <title>Genomics and transcriptomics of the oil-accumulating basidiomycete yeast T. oleaginosus allow insights into substrate utilization and the diverse evolutionary trajectories of mating systems in fungi.</title>
        <authorList>
            <consortium name="DOE Joint Genome Institute"/>
            <person name="Kourist R."/>
            <person name="Kracht O."/>
            <person name="Bracharz F."/>
            <person name="Lipzen A."/>
            <person name="Nolan M."/>
            <person name="Ohm R."/>
            <person name="Grigoriev I."/>
            <person name="Sun S."/>
            <person name="Heitman J."/>
            <person name="Bruck T."/>
            <person name="Nowrousian M."/>
        </authorList>
    </citation>
    <scope>NUCLEOTIDE SEQUENCE [LARGE SCALE GENOMIC DNA]</scope>
    <source>
        <strain evidence="3 4">IBC0246</strain>
    </source>
</reference>
<protein>
    <submittedName>
        <fullName evidence="3">Uncharacterized protein</fullName>
    </submittedName>
</protein>
<keyword evidence="2" id="KW-1133">Transmembrane helix</keyword>
<dbReference type="AlphaFoldDB" id="A0A0J0XYG1"/>
<gene>
    <name evidence="3" type="ORF">CC85DRAFT_324901</name>
</gene>
<feature type="region of interest" description="Disordered" evidence="1">
    <location>
        <begin position="54"/>
        <end position="73"/>
    </location>
</feature>
<evidence type="ECO:0000313" key="4">
    <source>
        <dbReference type="Proteomes" id="UP000053611"/>
    </source>
</evidence>
<accession>A0A0J0XYG1</accession>
<dbReference type="GeneID" id="28986875"/>
<feature type="compositionally biased region" description="Basic and acidic residues" evidence="1">
    <location>
        <begin position="55"/>
        <end position="73"/>
    </location>
</feature>
<feature type="transmembrane region" description="Helical" evidence="2">
    <location>
        <begin position="81"/>
        <end position="104"/>
    </location>
</feature>
<organism evidence="3 4">
    <name type="scientific">Cutaneotrichosporon oleaginosum</name>
    <dbReference type="NCBI Taxonomy" id="879819"/>
    <lineage>
        <taxon>Eukaryota</taxon>
        <taxon>Fungi</taxon>
        <taxon>Dikarya</taxon>
        <taxon>Basidiomycota</taxon>
        <taxon>Agaricomycotina</taxon>
        <taxon>Tremellomycetes</taxon>
        <taxon>Trichosporonales</taxon>
        <taxon>Trichosporonaceae</taxon>
        <taxon>Cutaneotrichosporon</taxon>
    </lineage>
</organism>
<dbReference type="EMBL" id="KQ087178">
    <property type="protein sequence ID" value="KLT46090.1"/>
    <property type="molecule type" value="Genomic_DNA"/>
</dbReference>
<keyword evidence="4" id="KW-1185">Reference proteome</keyword>
<dbReference type="Proteomes" id="UP000053611">
    <property type="component" value="Unassembled WGS sequence"/>
</dbReference>
<dbReference type="RefSeq" id="XP_018282581.1">
    <property type="nucleotide sequence ID" value="XM_018426272.1"/>
</dbReference>
<evidence type="ECO:0000313" key="3">
    <source>
        <dbReference type="EMBL" id="KLT46090.1"/>
    </source>
</evidence>
<sequence>MSRAISCLRPALLARTRPLSLSIARPHPHPGTGARTPLVAPARTFLFGRSPLNTGDKDLLDNPDRRPSKLTPRPEDSYWSWLGRATIVGVGSIVTLALFVYLLWVTDSFWGIAKGRYLGRSRFVANDQNKWAEDERTGDE</sequence>
<name>A0A0J0XYG1_9TREE</name>
<keyword evidence="2" id="KW-0472">Membrane</keyword>
<proteinExistence type="predicted"/>
<evidence type="ECO:0000256" key="1">
    <source>
        <dbReference type="SAM" id="MobiDB-lite"/>
    </source>
</evidence>
<evidence type="ECO:0000256" key="2">
    <source>
        <dbReference type="SAM" id="Phobius"/>
    </source>
</evidence>
<keyword evidence="2" id="KW-0812">Transmembrane</keyword>